<dbReference type="AlphaFoldDB" id="F0X636"/>
<name>F0X636_CRYPV</name>
<organism evidence="1">
    <name type="scientific">Cryptosporidium parvum</name>
    <dbReference type="NCBI Taxonomy" id="5807"/>
    <lineage>
        <taxon>Eukaryota</taxon>
        <taxon>Sar</taxon>
        <taxon>Alveolata</taxon>
        <taxon>Apicomplexa</taxon>
        <taxon>Conoidasida</taxon>
        <taxon>Coccidia</taxon>
        <taxon>Eucoccidiorida</taxon>
        <taxon>Eimeriorina</taxon>
        <taxon>Cryptosporidiidae</taxon>
        <taxon>Cryptosporidium</taxon>
    </lineage>
</organism>
<dbReference type="EMBL" id="FX115954">
    <property type="protein sequence ID" value="BAJ78057.1"/>
    <property type="molecule type" value="mRNA"/>
</dbReference>
<protein>
    <submittedName>
        <fullName evidence="1">Uncharacterized protein</fullName>
    </submittedName>
</protein>
<evidence type="ECO:0000313" key="1">
    <source>
        <dbReference type="EMBL" id="BAJ78057.1"/>
    </source>
</evidence>
<proteinExistence type="evidence at transcript level"/>
<sequence length="72" mass="7742">MFICPLLDSELLLYPVVIRLIANLDELPIALKQFKALSLSSASVSLEKGIAGLLFGGGLFFTTIPEATNSFL</sequence>
<accession>F0X636</accession>
<feature type="non-terminal residue" evidence="1">
    <location>
        <position position="72"/>
    </location>
</feature>
<reference evidence="1" key="1">
    <citation type="submission" date="2011-02" db="EMBL/GenBank/DDBJ databases">
        <title>Construction and analysis of full-length cDNA library of Cryptosporidium parvum.</title>
        <authorList>
            <person name="Yamagishi J."/>
            <person name="Wakaguri H."/>
            <person name="Sugano S."/>
            <person name="Kawano S."/>
            <person name="Fujisaki K."/>
            <person name="Sugimoto C."/>
            <person name="Watanabe J."/>
            <person name="Suzuki Y."/>
            <person name="Kimata I."/>
            <person name="Xuan X."/>
        </authorList>
    </citation>
    <scope>NUCLEOTIDE SEQUENCE</scope>
    <source>
        <strain evidence="1">HNJ-1</strain>
    </source>
</reference>